<proteinExistence type="inferred from homology"/>
<dbReference type="RefSeq" id="WP_377603092.1">
    <property type="nucleotide sequence ID" value="NZ_JBHUME010000007.1"/>
</dbReference>
<evidence type="ECO:0000313" key="7">
    <source>
        <dbReference type="EMBL" id="MFD2613139.1"/>
    </source>
</evidence>
<evidence type="ECO:0000256" key="4">
    <source>
        <dbReference type="ARBA" id="ARBA00023002"/>
    </source>
</evidence>
<reference evidence="8" key="1">
    <citation type="journal article" date="2019" name="Int. J. Syst. Evol. Microbiol.">
        <title>The Global Catalogue of Microorganisms (GCM) 10K type strain sequencing project: providing services to taxonomists for standard genome sequencing and annotation.</title>
        <authorList>
            <consortium name="The Broad Institute Genomics Platform"/>
            <consortium name="The Broad Institute Genome Sequencing Center for Infectious Disease"/>
            <person name="Wu L."/>
            <person name="Ma J."/>
        </authorList>
    </citation>
    <scope>NUCLEOTIDE SEQUENCE [LARGE SCALE GENOMIC DNA]</scope>
    <source>
        <strain evidence="8">KCTC 3950</strain>
    </source>
</reference>
<evidence type="ECO:0000256" key="1">
    <source>
        <dbReference type="ARBA" id="ARBA00008366"/>
    </source>
</evidence>
<sequence length="239" mass="26514">MMNKTVEQLLSHQSIRKFQNTPVTEEQLRMIVACAQKASTSSNMQAYSVIRITDAELRKQLAALAGNQGYVEQAPEFLVWCADLYRLQAAMRLSGGETASIEPTAENFLVSAVDTALASQNAAVAAESMGLGIVYIGGIRNHFREVTEILQLPAGVFPVFGMCIGVPDQEPSPHPRQPIDVVLHENRYTSGHYSSLMAQYNETIRSYMIERTGGQRNANWSEMMNVKFRGPQRMLGETL</sequence>
<protein>
    <submittedName>
        <fullName evidence="7">Oxygen-insensitive NADPH nitroreductase</fullName>
    </submittedName>
</protein>
<keyword evidence="3 5" id="KW-0288">FMN</keyword>
<dbReference type="InterPro" id="IPR029479">
    <property type="entry name" value="Nitroreductase"/>
</dbReference>
<evidence type="ECO:0000313" key="8">
    <source>
        <dbReference type="Proteomes" id="UP001597541"/>
    </source>
</evidence>
<dbReference type="Proteomes" id="UP001597541">
    <property type="component" value="Unassembled WGS sequence"/>
</dbReference>
<comment type="similarity">
    <text evidence="1 5">Belongs to the flavin oxidoreductase frp family.</text>
</comment>
<evidence type="ECO:0000256" key="3">
    <source>
        <dbReference type="ARBA" id="ARBA00022643"/>
    </source>
</evidence>
<comment type="caution">
    <text evidence="7">The sequence shown here is derived from an EMBL/GenBank/DDBJ whole genome shotgun (WGS) entry which is preliminary data.</text>
</comment>
<dbReference type="PIRSF" id="PIRSF005426">
    <property type="entry name" value="Frp"/>
    <property type="match status" value="1"/>
</dbReference>
<evidence type="ECO:0000256" key="2">
    <source>
        <dbReference type="ARBA" id="ARBA00022630"/>
    </source>
</evidence>
<feature type="domain" description="Nitroreductase" evidence="6">
    <location>
        <begin position="11"/>
        <end position="165"/>
    </location>
</feature>
<dbReference type="NCBIfam" id="NF008033">
    <property type="entry name" value="PRK10765.1"/>
    <property type="match status" value="1"/>
</dbReference>
<dbReference type="CDD" id="cd02146">
    <property type="entry name" value="NfsA-like"/>
    <property type="match status" value="1"/>
</dbReference>
<keyword evidence="4 5" id="KW-0560">Oxidoreductase</keyword>
<dbReference type="InterPro" id="IPR000415">
    <property type="entry name" value="Nitroreductase-like"/>
</dbReference>
<accession>A0ABW5PE70</accession>
<evidence type="ECO:0000256" key="5">
    <source>
        <dbReference type="PIRNR" id="PIRNR005426"/>
    </source>
</evidence>
<dbReference type="PANTHER" id="PTHR43425">
    <property type="entry name" value="OXYGEN-INSENSITIVE NADPH NITROREDUCTASE"/>
    <property type="match status" value="1"/>
</dbReference>
<keyword evidence="8" id="KW-1185">Reference proteome</keyword>
<keyword evidence="5" id="KW-0521">NADP</keyword>
<dbReference type="EMBL" id="JBHUME010000007">
    <property type="protein sequence ID" value="MFD2613139.1"/>
    <property type="molecule type" value="Genomic_DNA"/>
</dbReference>
<dbReference type="SUPFAM" id="SSF55469">
    <property type="entry name" value="FMN-dependent nitroreductase-like"/>
    <property type="match status" value="1"/>
</dbReference>
<dbReference type="InterPro" id="IPR016446">
    <property type="entry name" value="Flavin_OxRdtase_Frp"/>
</dbReference>
<dbReference type="PANTHER" id="PTHR43425:SF3">
    <property type="entry name" value="NADPH-DEPENDENT OXIDOREDUCTASE"/>
    <property type="match status" value="1"/>
</dbReference>
<dbReference type="Gene3D" id="3.40.109.10">
    <property type="entry name" value="NADH Oxidase"/>
    <property type="match status" value="1"/>
</dbReference>
<evidence type="ECO:0000259" key="6">
    <source>
        <dbReference type="Pfam" id="PF00881"/>
    </source>
</evidence>
<gene>
    <name evidence="7" type="primary">nfsA</name>
    <name evidence="7" type="ORF">ACFSUF_11960</name>
</gene>
<name>A0ABW5PE70_9BACL</name>
<dbReference type="Pfam" id="PF00881">
    <property type="entry name" value="Nitroreductase"/>
    <property type="match status" value="1"/>
</dbReference>
<organism evidence="7 8">
    <name type="scientific">Paenibacillus gansuensis</name>
    <dbReference type="NCBI Taxonomy" id="306542"/>
    <lineage>
        <taxon>Bacteria</taxon>
        <taxon>Bacillati</taxon>
        <taxon>Bacillota</taxon>
        <taxon>Bacilli</taxon>
        <taxon>Bacillales</taxon>
        <taxon>Paenibacillaceae</taxon>
        <taxon>Paenibacillus</taxon>
    </lineage>
</organism>
<keyword evidence="2 5" id="KW-0285">Flavoprotein</keyword>